<reference evidence="6 7" key="1">
    <citation type="submission" date="2022-12" db="EMBL/GenBank/DDBJ databases">
        <title>Chromosome-level genome of Tegillarca granosa.</title>
        <authorList>
            <person name="Kim J."/>
        </authorList>
    </citation>
    <scope>NUCLEOTIDE SEQUENCE [LARGE SCALE GENOMIC DNA]</scope>
    <source>
        <strain evidence="6">Teg-2019</strain>
        <tissue evidence="6">Adductor muscle</tissue>
    </source>
</reference>
<accession>A0ABQ9EMU2</accession>
<dbReference type="SUPFAM" id="SSF50978">
    <property type="entry name" value="WD40 repeat-like"/>
    <property type="match status" value="1"/>
</dbReference>
<evidence type="ECO:0000256" key="2">
    <source>
        <dbReference type="ARBA" id="ARBA00022737"/>
    </source>
</evidence>
<feature type="repeat" description="WD" evidence="4">
    <location>
        <begin position="136"/>
        <end position="156"/>
    </location>
</feature>
<dbReference type="PROSITE" id="PS50082">
    <property type="entry name" value="WD_REPEATS_2"/>
    <property type="match status" value="2"/>
</dbReference>
<feature type="repeat" description="WD" evidence="4">
    <location>
        <begin position="187"/>
        <end position="222"/>
    </location>
</feature>
<dbReference type="Pfam" id="PF00400">
    <property type="entry name" value="WD40"/>
    <property type="match status" value="2"/>
</dbReference>
<dbReference type="PANTHER" id="PTHR16017:SF0">
    <property type="entry name" value="WD REPEAT-CONTAINING PROTEIN 70"/>
    <property type="match status" value="1"/>
</dbReference>
<proteinExistence type="inferred from homology"/>
<evidence type="ECO:0000256" key="4">
    <source>
        <dbReference type="PROSITE-ProRule" id="PRU00221"/>
    </source>
</evidence>
<keyword evidence="1 4" id="KW-0853">WD repeat</keyword>
<comment type="caution">
    <text evidence="6">The sequence shown here is derived from an EMBL/GenBank/DDBJ whole genome shotgun (WGS) entry which is preliminary data.</text>
</comment>
<organism evidence="6 7">
    <name type="scientific">Tegillarca granosa</name>
    <name type="common">Malaysian cockle</name>
    <name type="synonym">Anadara granosa</name>
    <dbReference type="NCBI Taxonomy" id="220873"/>
    <lineage>
        <taxon>Eukaryota</taxon>
        <taxon>Metazoa</taxon>
        <taxon>Spiralia</taxon>
        <taxon>Lophotrochozoa</taxon>
        <taxon>Mollusca</taxon>
        <taxon>Bivalvia</taxon>
        <taxon>Autobranchia</taxon>
        <taxon>Pteriomorphia</taxon>
        <taxon>Arcoida</taxon>
        <taxon>Arcoidea</taxon>
        <taxon>Arcidae</taxon>
        <taxon>Tegillarca</taxon>
    </lineage>
</organism>
<keyword evidence="2" id="KW-0677">Repeat</keyword>
<gene>
    <name evidence="6" type="ORF">KUTeg_016784</name>
</gene>
<dbReference type="Proteomes" id="UP001217089">
    <property type="component" value="Unassembled WGS sequence"/>
</dbReference>
<evidence type="ECO:0000256" key="1">
    <source>
        <dbReference type="ARBA" id="ARBA00022574"/>
    </source>
</evidence>
<protein>
    <recommendedName>
        <fullName evidence="8">WD repeat-containing protein 70</fullName>
    </recommendedName>
</protein>
<name>A0ABQ9EMU2_TEGGR</name>
<feature type="region of interest" description="Disordered" evidence="5">
    <location>
        <begin position="346"/>
        <end position="381"/>
    </location>
</feature>
<dbReference type="Gene3D" id="2.130.10.10">
    <property type="entry name" value="YVTN repeat-like/Quinoprotein amine dehydrogenase"/>
    <property type="match status" value="2"/>
</dbReference>
<evidence type="ECO:0000256" key="5">
    <source>
        <dbReference type="SAM" id="MobiDB-lite"/>
    </source>
</evidence>
<dbReference type="InterPro" id="IPR036322">
    <property type="entry name" value="WD40_repeat_dom_sf"/>
</dbReference>
<sequence length="444" mass="49895">MTPKRKDQRPEQKIPSSHEICFDHGSKTLSALGLDPSGARLVTGGYNFEYSTTGDVILVIAGNCKAKVIDRDGFEKFECMKGDPYIVDMANTKHMSCLHFRSVRLWDLNSEGKKHKNVLKPRSKQGRGTVPTACTYSNDGRWVAAACQDGSIQIWDHNKSFSKKGELNRFCYHIFLCVNIAMTNRTAHMNGSDTSCLCFSYDGKVLASRGGDDTVKLWDIRNFKGPLVTRDGLTSYFPVTDVLFSPDDQLVVTGISVKKNEGKGKLLFMDRESLASVREMEISDTSVVRCIWHPKLNQIVVGSGDGQARLYYDPKKSHRGALLCASKARKKVREIQVMASQQIITQGRPTSTRKYEEKVRKDPVKTKRPDLPITGPGEGGRVAEKGATLSQYVVQSLVKRKPDRYENDPRTAILRHAKEAEENPFWIDPAYKKTYIKNHKLKAK</sequence>
<keyword evidence="7" id="KW-1185">Reference proteome</keyword>
<evidence type="ECO:0000256" key="3">
    <source>
        <dbReference type="ARBA" id="ARBA00038343"/>
    </source>
</evidence>
<dbReference type="PANTHER" id="PTHR16017">
    <property type="entry name" value="GASTRULATION DEFECTIVE PROTEIN 1-RELATED"/>
    <property type="match status" value="1"/>
</dbReference>
<comment type="similarity">
    <text evidence="3">Belongs to the WD repeat GAD-1 family.</text>
</comment>
<dbReference type="InterPro" id="IPR015943">
    <property type="entry name" value="WD40/YVTN_repeat-like_dom_sf"/>
</dbReference>
<dbReference type="InterPro" id="IPR001680">
    <property type="entry name" value="WD40_rpt"/>
</dbReference>
<evidence type="ECO:0000313" key="6">
    <source>
        <dbReference type="EMBL" id="KAJ8306239.1"/>
    </source>
</evidence>
<evidence type="ECO:0008006" key="8">
    <source>
        <dbReference type="Google" id="ProtNLM"/>
    </source>
</evidence>
<dbReference type="InterPro" id="IPR051858">
    <property type="entry name" value="WD_repeat_GAD-1"/>
</dbReference>
<dbReference type="EMBL" id="JARBDR010000813">
    <property type="protein sequence ID" value="KAJ8306239.1"/>
    <property type="molecule type" value="Genomic_DNA"/>
</dbReference>
<dbReference type="SMART" id="SM00320">
    <property type="entry name" value="WD40"/>
    <property type="match status" value="3"/>
</dbReference>
<feature type="compositionally biased region" description="Basic and acidic residues" evidence="5">
    <location>
        <begin position="353"/>
        <end position="370"/>
    </location>
</feature>
<evidence type="ECO:0000313" key="7">
    <source>
        <dbReference type="Proteomes" id="UP001217089"/>
    </source>
</evidence>